<keyword evidence="1" id="KW-1133">Transmembrane helix</keyword>
<feature type="transmembrane region" description="Helical" evidence="1">
    <location>
        <begin position="9"/>
        <end position="35"/>
    </location>
</feature>
<evidence type="ECO:0000313" key="2">
    <source>
        <dbReference type="EMBL" id="MDK6027880.1"/>
    </source>
</evidence>
<protein>
    <recommendedName>
        <fullName evidence="4">FtsX-like permease family protein</fullName>
    </recommendedName>
</protein>
<dbReference type="Proteomes" id="UP001529235">
    <property type="component" value="Unassembled WGS sequence"/>
</dbReference>
<organism evidence="2 3">
    <name type="scientific">Ignisphaera cupida</name>
    <dbReference type="NCBI Taxonomy" id="3050454"/>
    <lineage>
        <taxon>Archaea</taxon>
        <taxon>Thermoproteota</taxon>
        <taxon>Thermoprotei</taxon>
        <taxon>Desulfurococcales</taxon>
        <taxon>Desulfurococcaceae</taxon>
        <taxon>Ignisphaera</taxon>
    </lineage>
</organism>
<reference evidence="2 3" key="1">
    <citation type="submission" date="2023-05" db="EMBL/GenBank/DDBJ databases">
        <title>A new hyperthermophilic archaea 'Ignisphaera cupida' sp. nov. and description of the family 'Ignisphaeraceae' fam. nov.</title>
        <authorList>
            <person name="Podosokorskaya O.A."/>
            <person name="Elcheninov A.G."/>
            <person name="Klukina A."/>
            <person name="Merkel A.Y."/>
        </authorList>
    </citation>
    <scope>NUCLEOTIDE SEQUENCE [LARGE SCALE GENOMIC DNA]</scope>
    <source>
        <strain evidence="2 3">4213-co</strain>
    </source>
</reference>
<keyword evidence="1" id="KW-0812">Transmembrane</keyword>
<name>A0ABD4Z6C0_9CREN</name>
<feature type="transmembrane region" description="Helical" evidence="1">
    <location>
        <begin position="291"/>
        <end position="317"/>
    </location>
</feature>
<evidence type="ECO:0000256" key="1">
    <source>
        <dbReference type="SAM" id="Phobius"/>
    </source>
</evidence>
<keyword evidence="1" id="KW-0472">Membrane</keyword>
<keyword evidence="3" id="KW-1185">Reference proteome</keyword>
<feature type="transmembrane region" description="Helical" evidence="1">
    <location>
        <begin position="251"/>
        <end position="270"/>
    </location>
</feature>
<dbReference type="RefSeq" id="WP_285272860.1">
    <property type="nucleotide sequence ID" value="NZ_JASNVW010000001.1"/>
</dbReference>
<sequence length="363" mass="39880">MRIGIAAKLILVGIAFSMPIACAVAIVLGVINALYTFYGYVVYRNENEIVVSNMALAPFTALMDFESLMHRLKNVSGLSIDSEVMVLALVNEKTVLIRGIEANSSRYISDFSNLSNCLYCCVVGSDLAKALGIELDSFVIVSSMFQPISIPLKVVGYTNEKPYSYEVVVPIAVARILRRATSNQVSVAYIHAWNRESIELLYKSLDINIPRPLLEKIFIAIEYMGQEKKTKFYSSVSEAYFSRLGINQTTIIAASIALSAIVALGLYLIGQSILHLIKNEIVVLRVIGVPKILIAIILCIAILVSMVLSWLLTYIAIDLIKPGIVIINHSIQLVVDPHVYASTFVIAYAITVVGIVRSGELNE</sequence>
<dbReference type="AlphaFoldDB" id="A0ABD4Z6C0"/>
<evidence type="ECO:0000313" key="3">
    <source>
        <dbReference type="Proteomes" id="UP001529235"/>
    </source>
</evidence>
<dbReference type="EMBL" id="JASNVW010000001">
    <property type="protein sequence ID" value="MDK6027880.1"/>
    <property type="molecule type" value="Genomic_DNA"/>
</dbReference>
<comment type="caution">
    <text evidence="2">The sequence shown here is derived from an EMBL/GenBank/DDBJ whole genome shotgun (WGS) entry which is preliminary data.</text>
</comment>
<proteinExistence type="predicted"/>
<feature type="transmembrane region" description="Helical" evidence="1">
    <location>
        <begin position="337"/>
        <end position="356"/>
    </location>
</feature>
<accession>A0ABD4Z6C0</accession>
<gene>
    <name evidence="2" type="ORF">QPL79_00675</name>
</gene>
<evidence type="ECO:0008006" key="4">
    <source>
        <dbReference type="Google" id="ProtNLM"/>
    </source>
</evidence>